<dbReference type="AlphaFoldDB" id="A0A1V8M0P0"/>
<feature type="domain" description="BON" evidence="1">
    <location>
        <begin position="17"/>
        <end position="84"/>
    </location>
</feature>
<proteinExistence type="predicted"/>
<dbReference type="PROSITE" id="PS50914">
    <property type="entry name" value="BON"/>
    <property type="match status" value="1"/>
</dbReference>
<gene>
    <name evidence="3" type="ORF">AU255_19335</name>
</gene>
<dbReference type="STRING" id="1420851.AU255_19335"/>
<dbReference type="SMART" id="SM00257">
    <property type="entry name" value="LysM"/>
    <property type="match status" value="1"/>
</dbReference>
<dbReference type="Gene3D" id="3.10.350.10">
    <property type="entry name" value="LysM domain"/>
    <property type="match status" value="1"/>
</dbReference>
<keyword evidence="4" id="KW-1185">Reference proteome</keyword>
<comment type="caution">
    <text evidence="3">The sequence shown here is derived from an EMBL/GenBank/DDBJ whole genome shotgun (WGS) entry which is preliminary data.</text>
</comment>
<dbReference type="SUPFAM" id="SSF54106">
    <property type="entry name" value="LysM domain"/>
    <property type="match status" value="1"/>
</dbReference>
<dbReference type="OrthoDB" id="370541at2"/>
<dbReference type="CDD" id="cd00118">
    <property type="entry name" value="LysM"/>
    <property type="match status" value="1"/>
</dbReference>
<dbReference type="Proteomes" id="UP000191980">
    <property type="component" value="Unassembled WGS sequence"/>
</dbReference>
<name>A0A1V8M0P0_9GAMM</name>
<dbReference type="InterPro" id="IPR018392">
    <property type="entry name" value="LysM"/>
</dbReference>
<organism evidence="3 4">
    <name type="scientific">Methyloprofundus sedimenti</name>
    <dbReference type="NCBI Taxonomy" id="1420851"/>
    <lineage>
        <taxon>Bacteria</taxon>
        <taxon>Pseudomonadati</taxon>
        <taxon>Pseudomonadota</taxon>
        <taxon>Gammaproteobacteria</taxon>
        <taxon>Methylococcales</taxon>
        <taxon>Methylococcaceae</taxon>
        <taxon>Methyloprofundus</taxon>
    </lineage>
</organism>
<dbReference type="InterPro" id="IPR052196">
    <property type="entry name" value="Bact_Kbp"/>
</dbReference>
<dbReference type="EMBL" id="LPUF01000006">
    <property type="protein sequence ID" value="OQK15134.1"/>
    <property type="molecule type" value="Genomic_DNA"/>
</dbReference>
<protein>
    <submittedName>
        <fullName evidence="3">Peptidoglycan-binding protein LysM</fullName>
    </submittedName>
</protein>
<feature type="domain" description="LysM" evidence="2">
    <location>
        <begin position="99"/>
        <end position="148"/>
    </location>
</feature>
<dbReference type="PROSITE" id="PS51782">
    <property type="entry name" value="LYSM"/>
    <property type="match status" value="1"/>
</dbReference>
<reference evidence="3 4" key="1">
    <citation type="submission" date="2015-12" db="EMBL/GenBank/DDBJ databases">
        <authorList>
            <person name="Shamseldin A."/>
            <person name="Moawad H."/>
            <person name="Abd El-Rahim W.M."/>
            <person name="Sadowsky M.J."/>
        </authorList>
    </citation>
    <scope>NUCLEOTIDE SEQUENCE [LARGE SCALE GENOMIC DNA]</scope>
    <source>
        <strain evidence="3 4">WF1</strain>
    </source>
</reference>
<dbReference type="Pfam" id="PF01476">
    <property type="entry name" value="LysM"/>
    <property type="match status" value="1"/>
</dbReference>
<dbReference type="RefSeq" id="WP_080524559.1">
    <property type="nucleotide sequence ID" value="NZ_LPUF01000006.1"/>
</dbReference>
<dbReference type="NCBIfam" id="NF008399">
    <property type="entry name" value="PRK11198.1"/>
    <property type="match status" value="1"/>
</dbReference>
<dbReference type="InterPro" id="IPR036779">
    <property type="entry name" value="LysM_dom_sf"/>
</dbReference>
<evidence type="ECO:0000313" key="3">
    <source>
        <dbReference type="EMBL" id="OQK15134.1"/>
    </source>
</evidence>
<evidence type="ECO:0000259" key="1">
    <source>
        <dbReference type="PROSITE" id="PS50914"/>
    </source>
</evidence>
<sequence length="151" mass="16459">MGLFDFAKDIGSKLFKKDVDAAAKITEYISANNPGIDDLSVIFKDGIATIIGATDSAEAAQKVVLMAGNTQGVTEVVPKIQINDVETDVVAALEPGNVEYYVIQSGDSLSKIAKKYYQNAMEYPRIFEANKEVIKDPDLIYPGQKIRIPLD</sequence>
<evidence type="ECO:0000259" key="2">
    <source>
        <dbReference type="PROSITE" id="PS51782"/>
    </source>
</evidence>
<evidence type="ECO:0000313" key="4">
    <source>
        <dbReference type="Proteomes" id="UP000191980"/>
    </source>
</evidence>
<dbReference type="Pfam" id="PF04972">
    <property type="entry name" value="BON"/>
    <property type="match status" value="1"/>
</dbReference>
<accession>A0A1V8M0P0</accession>
<dbReference type="PANTHER" id="PTHR34700">
    <property type="entry name" value="POTASSIUM BINDING PROTEIN KBP"/>
    <property type="match status" value="1"/>
</dbReference>
<dbReference type="PANTHER" id="PTHR34700:SF8">
    <property type="entry name" value="POTASSIUM BINDING PROTEIN KBP"/>
    <property type="match status" value="1"/>
</dbReference>
<dbReference type="InterPro" id="IPR007055">
    <property type="entry name" value="BON_dom"/>
</dbReference>